<comment type="caution">
    <text evidence="3">The sequence shown here is derived from an EMBL/GenBank/DDBJ whole genome shotgun (WGS) entry which is preliminary data.</text>
</comment>
<dbReference type="GO" id="GO:0005524">
    <property type="term" value="F:ATP binding"/>
    <property type="evidence" value="ECO:0007669"/>
    <property type="project" value="InterPro"/>
</dbReference>
<dbReference type="SUPFAM" id="SSF56112">
    <property type="entry name" value="Protein kinase-like (PK-like)"/>
    <property type="match status" value="1"/>
</dbReference>
<dbReference type="EMBL" id="MKKU01000229">
    <property type="protein sequence ID" value="RNF18541.1"/>
    <property type="molecule type" value="Genomic_DNA"/>
</dbReference>
<dbReference type="InterPro" id="IPR011009">
    <property type="entry name" value="Kinase-like_dom_sf"/>
</dbReference>
<dbReference type="AlphaFoldDB" id="A0A3R7LPY8"/>
<evidence type="ECO:0000313" key="3">
    <source>
        <dbReference type="EMBL" id="RNF18541.1"/>
    </source>
</evidence>
<keyword evidence="3" id="KW-0808">Transferase</keyword>
<feature type="compositionally biased region" description="Polar residues" evidence="1">
    <location>
        <begin position="35"/>
        <end position="57"/>
    </location>
</feature>
<dbReference type="OrthoDB" id="253030at2759"/>
<dbReference type="Proteomes" id="UP000284403">
    <property type="component" value="Unassembled WGS sequence"/>
</dbReference>
<keyword evidence="4" id="KW-1185">Reference proteome</keyword>
<dbReference type="EC" id="2.7.-.-" evidence="3"/>
<feature type="compositionally biased region" description="Acidic residues" evidence="1">
    <location>
        <begin position="349"/>
        <end position="358"/>
    </location>
</feature>
<accession>A0A3R7LPY8</accession>
<dbReference type="Gene3D" id="1.10.510.10">
    <property type="entry name" value="Transferase(Phosphotransferase) domain 1"/>
    <property type="match status" value="1"/>
</dbReference>
<dbReference type="GeneID" id="40318049"/>
<feature type="region of interest" description="Disordered" evidence="1">
    <location>
        <begin position="1054"/>
        <end position="1082"/>
    </location>
</feature>
<protein>
    <submittedName>
        <fullName evidence="3">Transferase</fullName>
        <ecNumber evidence="3">2.7.-.-</ecNumber>
    </submittedName>
</protein>
<feature type="domain" description="Protein kinase" evidence="2">
    <location>
        <begin position="586"/>
        <end position="920"/>
    </location>
</feature>
<feature type="region of interest" description="Disordered" evidence="1">
    <location>
        <begin position="340"/>
        <end position="359"/>
    </location>
</feature>
<dbReference type="RefSeq" id="XP_029228522.1">
    <property type="nucleotide sequence ID" value="XM_029371348.1"/>
</dbReference>
<feature type="compositionally biased region" description="Basic and acidic residues" evidence="1">
    <location>
        <begin position="416"/>
        <end position="431"/>
    </location>
</feature>
<proteinExistence type="predicted"/>
<feature type="region of interest" description="Disordered" evidence="1">
    <location>
        <begin position="30"/>
        <end position="57"/>
    </location>
</feature>
<feature type="region of interest" description="Disordered" evidence="1">
    <location>
        <begin position="413"/>
        <end position="440"/>
    </location>
</feature>
<sequence>MHTPCSSLASVADDAGSLLQEAVPRTAARHLYGRSSLTPTPVDSKATTRSYGKSPQSLRNGVYEAEGLCKTGPQSLLPTFARADRADVDVSARLELEFSSAAQSTGWSGSTCRSLPDKMHRAEGFAAADKMLPCNSGHCCPADVAELTQVFKEPLKTPCTPRTPPPMTEENRQGPDGAEDIQNPTSAPSPHTPLENIVRFHSPHWSPILATPQKSARPPTSRFWTPLTHRRVLSSLSFGAESREACGLLPHITQADHLPPNRNPCSPYREYADEMQLLLQQHPAKDWDGGVVPTTNGMLRRVDACVVALEQTAPGASAECTEGRWSSCCLPAGEAGEAVSASSSVASREEEEEEEESLDLSCILLEPKDAERGSAWPAAEAGASIAAHAPEDNYGLPDDAAALRSVWPEACQTSPEKTREGVWDAPTHHSVESQPSSGLMPKTLLETRNFDELCNREWGRSSSLPLATGLADSTARCAPAAGVHAAWMTAKEDGTPVLHPTFFSSSSVRVDSQNFCSTDRSGQMLHHLRSCNESPMKLSSIGDCTLLEPAMSEEDEEDEAEPGDRFRSHHRYQFLHWLAWRKAYDFLPIHVERNGVSWLVTHRVDGLPYVVKEIPCSHKGALQWELECLTLGNAPVNALQQQAADHIARYFTVAPYRVVACDSQDCMAFLLQTEYFPMGNVMEWALDPHRIRGKDFHVPPEDFWSCVLQHGLLAMESLHAAHIIHGNPLPFNVFIHSPRHYKLGSFGAAVKFPSTYPVGSANVFLPAHTEEGAERTPYEVDVFLFVRGVLQLLHHCINQRKAATQTHQPRDDDGEETLSKLFLTDATVLSLADFQADRVQGYHAISDHLWSVLQAALHGDPISTLLRMLDAPSRPQWALRSLFSLEESYLLRRRRRLEQLLEKRFRERPQTAQQCESPRLQPASSPEDLATEPEWCAQGHAAPRSPEVQGGCHTFAFPLPLAPRASAAQGLCVSVSPTRGKTQSTPHRVEWHSRCCQRLASQPSRQHGEAQLSSLETSAESFLLLRSCASRGMGLFQENSFLFRNPLVADVETASTTKSAHSGHPPDVSGRMEDKTPSPCPSRLDANLSWTVRQIMAVMNWEDALKGVAARGTGSTPVRDSSPSTRGVVRPLTSWERRGPGSCEVSMRAQHEV</sequence>
<dbReference type="GO" id="GO:0004672">
    <property type="term" value="F:protein kinase activity"/>
    <property type="evidence" value="ECO:0007669"/>
    <property type="project" value="InterPro"/>
</dbReference>
<dbReference type="PROSITE" id="PS50011">
    <property type="entry name" value="PROTEIN_KINASE_DOM"/>
    <property type="match status" value="1"/>
</dbReference>
<dbReference type="InterPro" id="IPR000719">
    <property type="entry name" value="Prot_kinase_dom"/>
</dbReference>
<organism evidence="3 4">
    <name type="scientific">Trypanosoma conorhini</name>
    <dbReference type="NCBI Taxonomy" id="83891"/>
    <lineage>
        <taxon>Eukaryota</taxon>
        <taxon>Discoba</taxon>
        <taxon>Euglenozoa</taxon>
        <taxon>Kinetoplastea</taxon>
        <taxon>Metakinetoplastina</taxon>
        <taxon>Trypanosomatida</taxon>
        <taxon>Trypanosomatidae</taxon>
        <taxon>Trypanosoma</taxon>
    </lineage>
</organism>
<reference evidence="3 4" key="1">
    <citation type="journal article" date="2018" name="BMC Genomics">
        <title>Genomic comparison of Trypanosoma conorhini and Trypanosoma rangeli to Trypanosoma cruzi strains of high and low virulence.</title>
        <authorList>
            <person name="Bradwell K.R."/>
            <person name="Koparde V.N."/>
            <person name="Matveyev A.V."/>
            <person name="Serrano M.G."/>
            <person name="Alves J.M."/>
            <person name="Parikh H."/>
            <person name="Huang B."/>
            <person name="Lee V."/>
            <person name="Espinosa-Alvarez O."/>
            <person name="Ortiz P.A."/>
            <person name="Costa-Martins A.G."/>
            <person name="Teixeira M.M."/>
            <person name="Buck G.A."/>
        </authorList>
    </citation>
    <scope>NUCLEOTIDE SEQUENCE [LARGE SCALE GENOMIC DNA]</scope>
    <source>
        <strain evidence="3 4">025E</strain>
    </source>
</reference>
<evidence type="ECO:0000313" key="4">
    <source>
        <dbReference type="Proteomes" id="UP000284403"/>
    </source>
</evidence>
<evidence type="ECO:0000256" key="1">
    <source>
        <dbReference type="SAM" id="MobiDB-lite"/>
    </source>
</evidence>
<evidence type="ECO:0000259" key="2">
    <source>
        <dbReference type="PROSITE" id="PS50011"/>
    </source>
</evidence>
<name>A0A3R7LPY8_9TRYP</name>
<feature type="region of interest" description="Disordered" evidence="1">
    <location>
        <begin position="155"/>
        <end position="194"/>
    </location>
</feature>
<feature type="region of interest" description="Disordered" evidence="1">
    <location>
        <begin position="907"/>
        <end position="930"/>
    </location>
</feature>
<gene>
    <name evidence="3" type="ORF">Tco025E_04438</name>
</gene>